<evidence type="ECO:0000313" key="4">
    <source>
        <dbReference type="EMBL" id="UWP60734.1"/>
    </source>
</evidence>
<dbReference type="InterPro" id="IPR041522">
    <property type="entry name" value="CdaR_GGDEF"/>
</dbReference>
<proteinExistence type="inferred from homology"/>
<dbReference type="Gene3D" id="1.10.10.2840">
    <property type="entry name" value="PucR C-terminal helix-turn-helix domain"/>
    <property type="match status" value="1"/>
</dbReference>
<dbReference type="InterPro" id="IPR042070">
    <property type="entry name" value="PucR_C-HTH_sf"/>
</dbReference>
<dbReference type="PANTHER" id="PTHR33744">
    <property type="entry name" value="CARBOHYDRATE DIACID REGULATOR"/>
    <property type="match status" value="1"/>
</dbReference>
<evidence type="ECO:0000313" key="5">
    <source>
        <dbReference type="Proteomes" id="UP001060164"/>
    </source>
</evidence>
<dbReference type="InterPro" id="IPR051448">
    <property type="entry name" value="CdaR-like_regulators"/>
</dbReference>
<name>A0ABY5VJE3_9FIRM</name>
<sequence length="488" mass="56285">MKLNLWMIANRLSALEPELHISGNAPAVLSSARRAYATNCVHVYQKGTDTVCAAENDYLLFHDMNCEVVFEMVQCTFDFYREWQDSLEDASQKLDYRSIVDDSWPVFHNPVILLDGSYRVLFMSEQYGENEVNEDWKYLCRHGHSSVEAIQYLLAEGQKNNYYLSGDAQLYHFSGKIIDTDMLSAAIYSGNDCCGRINVIAKDREINSGDVICLNYIVRLLSYVLGRINQEHAFPATQNIFLKMMLQQETNPSELQNWMLYMKWNETDSFHIAVLSSPEETSSEKMMIIYRLLQSLFPDSVVTTCSKKIIVMYRTTPGRKNDIADALCDISQKYRINTGLSLPFTGTQKLHYYYGQAIAAIYYGSLLAPAETLHRFYNYALEHLIRTQSLDEAVCLCHPDVRKLWNPASEDGGEKIKTLFTYLNNDRSLQNTAGELYIHRNTLVYRIHRITESLTCNIDDIYSRDYIKMSIRVLRLYYLNGINSPFLP</sequence>
<feature type="domain" description="CdaR GGDEF-like" evidence="3">
    <location>
        <begin position="251"/>
        <end position="361"/>
    </location>
</feature>
<dbReference type="Proteomes" id="UP001060164">
    <property type="component" value="Chromosome"/>
</dbReference>
<organism evidence="4 5">
    <name type="scientific">Ruminococcus gauvreauii</name>
    <dbReference type="NCBI Taxonomy" id="438033"/>
    <lineage>
        <taxon>Bacteria</taxon>
        <taxon>Bacillati</taxon>
        <taxon>Bacillota</taxon>
        <taxon>Clostridia</taxon>
        <taxon>Eubacteriales</taxon>
        <taxon>Oscillospiraceae</taxon>
        <taxon>Ruminococcus</taxon>
    </lineage>
</organism>
<protein>
    <submittedName>
        <fullName evidence="4">Helix-turn-helix domain-containing protein</fullName>
    </submittedName>
</protein>
<evidence type="ECO:0000259" key="2">
    <source>
        <dbReference type="Pfam" id="PF13556"/>
    </source>
</evidence>
<dbReference type="RefSeq" id="WP_028530356.1">
    <property type="nucleotide sequence ID" value="NZ_CABLBR010000002.1"/>
</dbReference>
<accession>A0ABY5VJE3</accession>
<dbReference type="Pfam" id="PF13556">
    <property type="entry name" value="HTH_30"/>
    <property type="match status" value="1"/>
</dbReference>
<dbReference type="InterPro" id="IPR025736">
    <property type="entry name" value="PucR_C-HTH_dom"/>
</dbReference>
<dbReference type="Pfam" id="PF17853">
    <property type="entry name" value="GGDEF_2"/>
    <property type="match status" value="1"/>
</dbReference>
<reference evidence="4" key="1">
    <citation type="journal article" date="2022" name="Cell">
        <title>Design, construction, and in vivo augmentation of a complex gut microbiome.</title>
        <authorList>
            <person name="Cheng A.G."/>
            <person name="Ho P.Y."/>
            <person name="Aranda-Diaz A."/>
            <person name="Jain S."/>
            <person name="Yu F.B."/>
            <person name="Meng X."/>
            <person name="Wang M."/>
            <person name="Iakiviak M."/>
            <person name="Nagashima K."/>
            <person name="Zhao A."/>
            <person name="Murugkar P."/>
            <person name="Patil A."/>
            <person name="Atabakhsh K."/>
            <person name="Weakley A."/>
            <person name="Yan J."/>
            <person name="Brumbaugh A.R."/>
            <person name="Higginbottom S."/>
            <person name="Dimas A."/>
            <person name="Shiver A.L."/>
            <person name="Deutschbauer A."/>
            <person name="Neff N."/>
            <person name="Sonnenburg J.L."/>
            <person name="Huang K.C."/>
            <person name="Fischbach M.A."/>
        </authorList>
    </citation>
    <scope>NUCLEOTIDE SEQUENCE</scope>
    <source>
        <strain evidence="4">DSM 19829</strain>
    </source>
</reference>
<evidence type="ECO:0000256" key="1">
    <source>
        <dbReference type="ARBA" id="ARBA00006754"/>
    </source>
</evidence>
<dbReference type="PANTHER" id="PTHR33744:SF15">
    <property type="entry name" value="CARBOHYDRATE DIACID REGULATOR"/>
    <property type="match status" value="1"/>
</dbReference>
<keyword evidence="5" id="KW-1185">Reference proteome</keyword>
<gene>
    <name evidence="4" type="ORF">NQ502_06785</name>
</gene>
<feature type="domain" description="PucR C-terminal helix-turn-helix" evidence="2">
    <location>
        <begin position="417"/>
        <end position="464"/>
    </location>
</feature>
<dbReference type="EMBL" id="CP102290">
    <property type="protein sequence ID" value="UWP60734.1"/>
    <property type="molecule type" value="Genomic_DNA"/>
</dbReference>
<evidence type="ECO:0000259" key="3">
    <source>
        <dbReference type="Pfam" id="PF17853"/>
    </source>
</evidence>
<comment type="similarity">
    <text evidence="1">Belongs to the CdaR family.</text>
</comment>